<protein>
    <submittedName>
        <fullName evidence="1">Uncharacterized protein</fullName>
    </submittedName>
</protein>
<accession>A0A1W0WNA3</accession>
<keyword evidence="2" id="KW-1185">Reference proteome</keyword>
<evidence type="ECO:0000313" key="2">
    <source>
        <dbReference type="Proteomes" id="UP000192578"/>
    </source>
</evidence>
<proteinExistence type="predicted"/>
<comment type="caution">
    <text evidence="1">The sequence shown here is derived from an EMBL/GenBank/DDBJ whole genome shotgun (WGS) entry which is preliminary data.</text>
</comment>
<dbReference type="EMBL" id="MTYJ01000071">
    <property type="protein sequence ID" value="OQV16652.1"/>
    <property type="molecule type" value="Genomic_DNA"/>
</dbReference>
<name>A0A1W0WNA3_HYPEX</name>
<dbReference type="AlphaFoldDB" id="A0A1W0WNA3"/>
<reference evidence="2" key="1">
    <citation type="submission" date="2017-01" db="EMBL/GenBank/DDBJ databases">
        <title>Comparative genomics of anhydrobiosis in the tardigrade Hypsibius dujardini.</title>
        <authorList>
            <person name="Yoshida Y."/>
            <person name="Koutsovoulos G."/>
            <person name="Laetsch D."/>
            <person name="Stevens L."/>
            <person name="Kumar S."/>
            <person name="Horikawa D."/>
            <person name="Ishino K."/>
            <person name="Komine S."/>
            <person name="Tomita M."/>
            <person name="Blaxter M."/>
            <person name="Arakawa K."/>
        </authorList>
    </citation>
    <scope>NUCLEOTIDE SEQUENCE [LARGE SCALE GENOMIC DNA]</scope>
    <source>
        <strain evidence="2">Z151</strain>
    </source>
</reference>
<dbReference type="Proteomes" id="UP000192578">
    <property type="component" value="Unassembled WGS sequence"/>
</dbReference>
<sequence length="86" mass="9521">MVPLQPQSQVQQGTGQHLLKGGLEAVREVATKFSKAIRTMGDYGESTSTADLFQRFGVDSIVKHWKLQEAVRLYCIVNHDNATSSD</sequence>
<organism evidence="1 2">
    <name type="scientific">Hypsibius exemplaris</name>
    <name type="common">Freshwater tardigrade</name>
    <dbReference type="NCBI Taxonomy" id="2072580"/>
    <lineage>
        <taxon>Eukaryota</taxon>
        <taxon>Metazoa</taxon>
        <taxon>Ecdysozoa</taxon>
        <taxon>Tardigrada</taxon>
        <taxon>Eutardigrada</taxon>
        <taxon>Parachela</taxon>
        <taxon>Hypsibioidea</taxon>
        <taxon>Hypsibiidae</taxon>
        <taxon>Hypsibius</taxon>
    </lineage>
</organism>
<gene>
    <name evidence="1" type="ORF">BV898_09164</name>
</gene>
<evidence type="ECO:0000313" key="1">
    <source>
        <dbReference type="EMBL" id="OQV16652.1"/>
    </source>
</evidence>